<dbReference type="PIRSF" id="PIRSF028408">
    <property type="entry name" value="UCP028408"/>
    <property type="match status" value="1"/>
</dbReference>
<dbReference type="RefSeq" id="WP_094865449.1">
    <property type="nucleotide sequence ID" value="NZ_NKYE01000019.1"/>
</dbReference>
<evidence type="ECO:0000313" key="4">
    <source>
        <dbReference type="Proteomes" id="UP000242444"/>
    </source>
</evidence>
<proteinExistence type="predicted"/>
<evidence type="ECO:0008006" key="5">
    <source>
        <dbReference type="Google" id="ProtNLM"/>
    </source>
</evidence>
<evidence type="ECO:0000259" key="2">
    <source>
        <dbReference type="Pfam" id="PF11795"/>
    </source>
</evidence>
<dbReference type="InterPro" id="IPR014544">
    <property type="entry name" value="UCP028408"/>
</dbReference>
<sequence>MSAGWSTPADVVAKVRRRWEDGALLQAYADGEQFPAIGFGLRGPKASEIGDDLDAVRAWVSRLDAGSRGGSRYGLEWTTVGGRYIGRNRLPSKAVVSTFEQAWTLLGVANEVARFDRVYGLTGAVAPVRGWVLQHPHRAIELAGEWERLLAAYSWLDAHRGSGRYLREISAPGVDTKFAERHRAALAGMLDVSTTATGFLTGLGLRAKPEFVRMRVSPELGLSPAVTELAARANELRELTLSPTNALVLENEITYLTVDVPPGGVVIWGKGFDVDRVGRLPWLAGVDVRYWGDIDTHGFAILDRLRAWLPQTRSVLMDRATLLEHRDRWIVEKQPTSAALTRLTADESSLYTDLVGDALCIKVRLEQERIDWSWAATRLSGSQSRP</sequence>
<comment type="caution">
    <text evidence="3">The sequence shown here is derived from an EMBL/GenBank/DDBJ whole genome shotgun (WGS) entry which is preliminary data.</text>
</comment>
<evidence type="ECO:0000313" key="3">
    <source>
        <dbReference type="EMBL" id="OZM70637.1"/>
    </source>
</evidence>
<protein>
    <recommendedName>
        <fullName evidence="5">DUF3322 and DUF2220 domain-containing protein</fullName>
    </recommendedName>
</protein>
<dbReference type="InterPro" id="IPR024537">
    <property type="entry name" value="DUF3322"/>
</dbReference>
<reference evidence="3 4" key="1">
    <citation type="submission" date="2017-07" db="EMBL/GenBank/DDBJ databases">
        <title>Amycolatopsis antarcticus sp. nov., isolated from the surface of an Antarcticus brown macroalga.</title>
        <authorList>
            <person name="Wang J."/>
            <person name="Leiva S."/>
            <person name="Huang J."/>
            <person name="Huang Y."/>
        </authorList>
    </citation>
    <scope>NUCLEOTIDE SEQUENCE [LARGE SCALE GENOMIC DNA]</scope>
    <source>
        <strain evidence="3 4">AU-G6</strain>
    </source>
</reference>
<organism evidence="3 4">
    <name type="scientific">Amycolatopsis antarctica</name>
    <dbReference type="NCBI Taxonomy" id="1854586"/>
    <lineage>
        <taxon>Bacteria</taxon>
        <taxon>Bacillati</taxon>
        <taxon>Actinomycetota</taxon>
        <taxon>Actinomycetes</taxon>
        <taxon>Pseudonocardiales</taxon>
        <taxon>Pseudonocardiaceae</taxon>
        <taxon>Amycolatopsis</taxon>
    </lineage>
</organism>
<gene>
    <name evidence="3" type="ORF">CFN78_24905</name>
</gene>
<dbReference type="Pfam" id="PF09983">
    <property type="entry name" value="JetD_C"/>
    <property type="match status" value="1"/>
</dbReference>
<dbReference type="Pfam" id="PF11795">
    <property type="entry name" value="DUF3322"/>
    <property type="match status" value="1"/>
</dbReference>
<feature type="domain" description="Wadjet protein JetD C-terminal" evidence="1">
    <location>
        <begin position="204"/>
        <end position="378"/>
    </location>
</feature>
<dbReference type="Proteomes" id="UP000242444">
    <property type="component" value="Unassembled WGS sequence"/>
</dbReference>
<dbReference type="InterPro" id="IPR024534">
    <property type="entry name" value="JetD_C"/>
</dbReference>
<feature type="domain" description="DUF3322" evidence="2">
    <location>
        <begin position="8"/>
        <end position="191"/>
    </location>
</feature>
<dbReference type="EMBL" id="NKYE01000019">
    <property type="protein sequence ID" value="OZM70637.1"/>
    <property type="molecule type" value="Genomic_DNA"/>
</dbReference>
<keyword evidence="4" id="KW-1185">Reference proteome</keyword>
<name>A0A263CYZ8_9PSEU</name>
<dbReference type="OrthoDB" id="322908at2"/>
<dbReference type="InParanoid" id="A0A263CYZ8"/>
<evidence type="ECO:0000259" key="1">
    <source>
        <dbReference type="Pfam" id="PF09983"/>
    </source>
</evidence>
<dbReference type="AlphaFoldDB" id="A0A263CYZ8"/>
<accession>A0A263CYZ8</accession>